<feature type="binding site" evidence="11">
    <location>
        <position position="74"/>
    </location>
    <ligand>
        <name>Mg(2+)</name>
        <dbReference type="ChEBI" id="CHEBI:18420"/>
    </ligand>
</feature>
<dbReference type="InterPro" id="IPR026660">
    <property type="entry name" value="PRA-CH"/>
</dbReference>
<evidence type="ECO:0000256" key="10">
    <source>
        <dbReference type="ARBA" id="ARBA00023102"/>
    </source>
</evidence>
<dbReference type="AlphaFoldDB" id="A0A6A1X4Z4"/>
<dbReference type="UniPathway" id="UPA00031">
    <property type="reaction ID" value="UER00008"/>
</dbReference>
<dbReference type="EC" id="3.5.4.19" evidence="11"/>
<evidence type="ECO:0000256" key="9">
    <source>
        <dbReference type="ARBA" id="ARBA00022801"/>
    </source>
</evidence>
<feature type="binding site" evidence="11">
    <location>
        <position position="76"/>
    </location>
    <ligand>
        <name>Mg(2+)</name>
        <dbReference type="ChEBI" id="CHEBI:18420"/>
    </ligand>
</feature>
<comment type="similarity">
    <text evidence="5">In the C-terminal section; belongs to the PRA-PH family.</text>
</comment>
<evidence type="ECO:0000256" key="4">
    <source>
        <dbReference type="ARBA" id="ARBA00005204"/>
    </source>
</evidence>
<protein>
    <recommendedName>
        <fullName evidence="11">Phosphoribosyl-AMP cyclohydrolase</fullName>
        <shortName evidence="11">PRA-CH</shortName>
        <ecNumber evidence="11">3.5.4.19</ecNumber>
    </recommendedName>
</protein>
<evidence type="ECO:0000313" key="13">
    <source>
        <dbReference type="EMBL" id="KAB1316962.1"/>
    </source>
</evidence>
<evidence type="ECO:0000256" key="2">
    <source>
        <dbReference type="ARBA" id="ARBA00001460"/>
    </source>
</evidence>
<dbReference type="PANTHER" id="PTHR42945:SF1">
    <property type="entry name" value="HISTIDINE BIOSYNTHESIS BIFUNCTIONAL PROTEIN HIS7"/>
    <property type="match status" value="1"/>
</dbReference>
<keyword evidence="8 11" id="KW-0028">Amino-acid biosynthesis</keyword>
<dbReference type="GO" id="GO:0004635">
    <property type="term" value="F:phosphoribosyl-AMP cyclohydrolase activity"/>
    <property type="evidence" value="ECO:0007669"/>
    <property type="project" value="UniProtKB-UniRule"/>
</dbReference>
<feature type="binding site" evidence="11">
    <location>
        <position position="92"/>
    </location>
    <ligand>
        <name>Zn(2+)</name>
        <dbReference type="ChEBI" id="CHEBI:29105"/>
        <note>ligand shared between dimeric partners</note>
    </ligand>
</feature>
<keyword evidence="10 11" id="KW-0368">Histidine biosynthesis</keyword>
<dbReference type="EMBL" id="VWFC01000111">
    <property type="protein sequence ID" value="KAB1316962.1"/>
    <property type="molecule type" value="Genomic_DNA"/>
</dbReference>
<comment type="cofactor">
    <cofactor evidence="11">
        <name>Zn(2+)</name>
        <dbReference type="ChEBI" id="CHEBI:29105"/>
    </cofactor>
    <text evidence="11">Binds 1 zinc ion per subunit.</text>
</comment>
<evidence type="ECO:0000256" key="8">
    <source>
        <dbReference type="ARBA" id="ARBA00022605"/>
    </source>
</evidence>
<evidence type="ECO:0000256" key="6">
    <source>
        <dbReference type="ARBA" id="ARBA00008299"/>
    </source>
</evidence>
<keyword evidence="11" id="KW-0479">Metal-binding</keyword>
<reference evidence="13 14" key="1">
    <citation type="journal article" date="2019" name="Nat. Med.">
        <title>A library of human gut bacterial isolates paired with longitudinal multiomics data enables mechanistic microbiome research.</title>
        <authorList>
            <person name="Poyet M."/>
            <person name="Groussin M."/>
            <person name="Gibbons S.M."/>
            <person name="Avila-Pacheco J."/>
            <person name="Jiang X."/>
            <person name="Kearney S.M."/>
            <person name="Perrotta A.R."/>
            <person name="Berdy B."/>
            <person name="Zhao S."/>
            <person name="Lieberman T.D."/>
            <person name="Swanson P.K."/>
            <person name="Smith M."/>
            <person name="Roesemann S."/>
            <person name="Alexander J.E."/>
            <person name="Rich S.A."/>
            <person name="Livny J."/>
            <person name="Vlamakis H."/>
            <person name="Clish C."/>
            <person name="Bullock K."/>
            <person name="Deik A."/>
            <person name="Scott J."/>
            <person name="Pierce K.A."/>
            <person name="Xavier R.J."/>
            <person name="Alm E.J."/>
        </authorList>
    </citation>
    <scope>NUCLEOTIDE SEQUENCE [LARGE SCALE GENOMIC DNA]</scope>
    <source>
        <strain evidence="13 14">BIOML-A2</strain>
    </source>
</reference>
<dbReference type="Gene3D" id="3.10.20.810">
    <property type="entry name" value="Phosphoribosyl-AMP cyclohydrolase"/>
    <property type="match status" value="1"/>
</dbReference>
<dbReference type="GO" id="GO:0004636">
    <property type="term" value="F:phosphoribosyl-ATP diphosphatase activity"/>
    <property type="evidence" value="ECO:0007669"/>
    <property type="project" value="UniProtKB-EC"/>
</dbReference>
<dbReference type="Gene3D" id="4.10.80.70">
    <property type="match status" value="1"/>
</dbReference>
<comment type="subunit">
    <text evidence="11">Homodimer.</text>
</comment>
<comment type="caution">
    <text evidence="13">The sequence shown here is derived from an EMBL/GenBank/DDBJ whole genome shotgun (WGS) entry which is preliminary data.</text>
</comment>
<organism evidence="13 14">
    <name type="scientific">Bacteroides ovatus</name>
    <dbReference type="NCBI Taxonomy" id="28116"/>
    <lineage>
        <taxon>Bacteria</taxon>
        <taxon>Pseudomonadati</taxon>
        <taxon>Bacteroidota</taxon>
        <taxon>Bacteroidia</taxon>
        <taxon>Bacteroidales</taxon>
        <taxon>Bacteroidaceae</taxon>
        <taxon>Bacteroides</taxon>
    </lineage>
</organism>
<evidence type="ECO:0000256" key="3">
    <source>
        <dbReference type="ARBA" id="ARBA00005169"/>
    </source>
</evidence>
<evidence type="ECO:0000256" key="7">
    <source>
        <dbReference type="ARBA" id="ARBA00022490"/>
    </source>
</evidence>
<evidence type="ECO:0000256" key="5">
    <source>
        <dbReference type="ARBA" id="ARBA00007731"/>
    </source>
</evidence>
<comment type="pathway">
    <text evidence="3 11">Amino-acid biosynthesis; L-histidine biosynthesis; L-histidine from 5-phospho-alpha-D-ribose 1-diphosphate: step 3/9.</text>
</comment>
<accession>A0A6A1X4Z4</accession>
<dbReference type="InterPro" id="IPR038019">
    <property type="entry name" value="PRib_AMP_CycHydrolase_sf"/>
</dbReference>
<dbReference type="GO" id="GO:0008270">
    <property type="term" value="F:zinc ion binding"/>
    <property type="evidence" value="ECO:0007669"/>
    <property type="project" value="UniProtKB-UniRule"/>
</dbReference>
<feature type="binding site" evidence="11">
    <location>
        <position position="99"/>
    </location>
    <ligand>
        <name>Zn(2+)</name>
        <dbReference type="ChEBI" id="CHEBI:29105"/>
        <note>ligand shared between dimeric partners</note>
    </ligand>
</feature>
<evidence type="ECO:0000256" key="11">
    <source>
        <dbReference type="HAMAP-Rule" id="MF_01021"/>
    </source>
</evidence>
<comment type="similarity">
    <text evidence="11">Belongs to the PRA-CH family.</text>
</comment>
<keyword evidence="7 11" id="KW-0963">Cytoplasm</keyword>
<comment type="cofactor">
    <cofactor evidence="11">
        <name>Mg(2+)</name>
        <dbReference type="ChEBI" id="CHEBI:18420"/>
    </cofactor>
    <text evidence="11">Binds 1 Mg(2+) ion per subunit.</text>
</comment>
<dbReference type="Pfam" id="PF01502">
    <property type="entry name" value="PRA-CH"/>
    <property type="match status" value="1"/>
</dbReference>
<dbReference type="HAMAP" id="MF_01021">
    <property type="entry name" value="HisI"/>
    <property type="match status" value="1"/>
</dbReference>
<comment type="catalytic activity">
    <reaction evidence="1 11">
        <text>1-(5-phospho-beta-D-ribosyl)-5'-AMP + H2O = 1-(5-phospho-beta-D-ribosyl)-5-[(5-phospho-beta-D-ribosylamino)methylideneamino]imidazole-4-carboxamide</text>
        <dbReference type="Rhea" id="RHEA:20049"/>
        <dbReference type="ChEBI" id="CHEBI:15377"/>
        <dbReference type="ChEBI" id="CHEBI:58435"/>
        <dbReference type="ChEBI" id="CHEBI:59457"/>
        <dbReference type="EC" id="3.5.4.19"/>
    </reaction>
</comment>
<comment type="catalytic activity">
    <reaction evidence="2">
        <text>1-(5-phospho-beta-D-ribosyl)-ATP + H2O = 1-(5-phospho-beta-D-ribosyl)-5'-AMP + diphosphate + H(+)</text>
        <dbReference type="Rhea" id="RHEA:22828"/>
        <dbReference type="ChEBI" id="CHEBI:15377"/>
        <dbReference type="ChEBI" id="CHEBI:15378"/>
        <dbReference type="ChEBI" id="CHEBI:33019"/>
        <dbReference type="ChEBI" id="CHEBI:59457"/>
        <dbReference type="ChEBI" id="CHEBI:73183"/>
        <dbReference type="EC" id="3.6.1.31"/>
    </reaction>
</comment>
<evidence type="ECO:0000313" key="14">
    <source>
        <dbReference type="Proteomes" id="UP000375690"/>
    </source>
</evidence>
<feature type="binding site" evidence="11">
    <location>
        <position position="78"/>
    </location>
    <ligand>
        <name>Mg(2+)</name>
        <dbReference type="ChEBI" id="CHEBI:18420"/>
    </ligand>
</feature>
<dbReference type="GO" id="GO:0000105">
    <property type="term" value="P:L-histidine biosynthetic process"/>
    <property type="evidence" value="ECO:0007669"/>
    <property type="project" value="UniProtKB-UniRule"/>
</dbReference>
<keyword evidence="11" id="KW-0862">Zinc</keyword>
<dbReference type="InterPro" id="IPR002496">
    <property type="entry name" value="PRib_AMP_CycHydrolase_dom"/>
</dbReference>
<comment type="subcellular location">
    <subcellularLocation>
        <location evidence="11">Cytoplasm</location>
    </subcellularLocation>
</comment>
<gene>
    <name evidence="11 13" type="primary">hisI</name>
    <name evidence="13" type="ORF">F3B53_26685</name>
</gene>
<evidence type="ECO:0000259" key="12">
    <source>
        <dbReference type="Pfam" id="PF01502"/>
    </source>
</evidence>
<feature type="domain" description="Phosphoribosyl-AMP cyclohydrolase" evidence="12">
    <location>
        <begin position="27"/>
        <end position="101"/>
    </location>
</feature>
<comment type="similarity">
    <text evidence="6">In the N-terminal section; belongs to the PRA-CH family.</text>
</comment>
<comment type="pathway">
    <text evidence="4">Amino-acid biosynthesis; L-histidine biosynthesis; L-histidine from 5-phospho-alpha-D-ribose 1-diphosphate: step 2/9.</text>
</comment>
<dbReference type="PANTHER" id="PTHR42945">
    <property type="entry name" value="HISTIDINE BIOSYNTHESIS BIFUNCTIONAL PROTEIN"/>
    <property type="match status" value="1"/>
</dbReference>
<dbReference type="Proteomes" id="UP000375690">
    <property type="component" value="Unassembled WGS sequence"/>
</dbReference>
<dbReference type="GO" id="GO:0000287">
    <property type="term" value="F:magnesium ion binding"/>
    <property type="evidence" value="ECO:0007669"/>
    <property type="project" value="UniProtKB-UniRule"/>
</dbReference>
<dbReference type="FunFam" id="3.10.20.810:FF:000001">
    <property type="entry name" value="Histidine biosynthesis bifunctional protein HisIE"/>
    <property type="match status" value="1"/>
</dbReference>
<feature type="binding site" evidence="11">
    <location>
        <position position="75"/>
    </location>
    <ligand>
        <name>Zn(2+)</name>
        <dbReference type="ChEBI" id="CHEBI:29105"/>
        <note>ligand shared between dimeric partners</note>
    </ligand>
</feature>
<proteinExistence type="inferred from homology"/>
<comment type="function">
    <text evidence="11">Catalyzes the hydrolysis of the adenine ring of phosphoribosyl-AMP.</text>
</comment>
<evidence type="ECO:0000256" key="1">
    <source>
        <dbReference type="ARBA" id="ARBA00000024"/>
    </source>
</evidence>
<dbReference type="NCBIfam" id="NF000768">
    <property type="entry name" value="PRK00051.1"/>
    <property type="match status" value="1"/>
</dbReference>
<keyword evidence="9 11" id="KW-0378">Hydrolase</keyword>
<dbReference type="GO" id="GO:0005737">
    <property type="term" value="C:cytoplasm"/>
    <property type="evidence" value="ECO:0007669"/>
    <property type="project" value="UniProtKB-SubCell"/>
</dbReference>
<keyword evidence="11" id="KW-0460">Magnesium</keyword>
<name>A0A6A1X4Z4_BACOV</name>
<dbReference type="SUPFAM" id="SSF141734">
    <property type="entry name" value="HisI-like"/>
    <property type="match status" value="1"/>
</dbReference>
<sequence>MIEEVRFNLDGLVPVIAQDAHDGTILMLAWANKEALEETLRTGFGTYFSRSRQKLWRKGEESGNRQKIFEILLDCDGDSVIYKVEQKGNIACHTGHRSCFYRSWDGKDWKENAPVLKSPEEMYGKGHH</sequence>